<dbReference type="Pfam" id="PF26431">
    <property type="entry name" value="DUF8117"/>
    <property type="match status" value="1"/>
</dbReference>
<evidence type="ECO:0000256" key="2">
    <source>
        <dbReference type="ARBA" id="ARBA00023043"/>
    </source>
</evidence>
<feature type="region of interest" description="Disordered" evidence="4">
    <location>
        <begin position="302"/>
        <end position="403"/>
    </location>
</feature>
<proteinExistence type="predicted"/>
<sequence length="1092" mass="124803">MRKIRLSDTDFEFFDYEVQPSEFQFFQKHKEAFLCMWKDQGKPFWTKFTITFRSFTVKHGIIKQMSTDLPKFDNLVDQAFIYIHENFVDGKESMARGFIDDIARLAQNHDKFPALDSKSFARDPFYIRETRELFRKFFGTPDEKASYLKVYILSPIYLRFGGSVCRCIKKWLDAPEIHPDDESYWTPPNGSTPCPRKVYLDIMCTPCLDACWDLYNKEKSSGNEKGPKYITCWKLGDPRFNDPKNPLYNLSAAKRSDWREDLKFEDFRDFLHFAKLKYGTDSEKCQDCLLLANCEDENATECPLEKQKKKKKKKKNKKKQNEENENNNTTGPSKETSTSEQGNGTDTKVKTGVDASTNFPSPKKDESSNTGIEMEKETQTSSGTDISQTNGSASSSPRKRRIVFSSRATITEDYKYGVMSTQDHRHPNSVDSHLVLGFRTIITEEKGKIETRVIVSTLKNKDREIIHKREGMTVNTLLLNAEMIKSKVENLPFKMEWWEGNCFCICVLDYEREERAICRKKKGKQYPTNFSLKVSNADDETCKMIMFKLLMYVGKRKKRESLGWTMTEEDVMTCVEAEDMKEHEGLTVSIMKGFRFEDRLSKEEEKSLFQQRLRETCRDGTVEEIIQVVGGKATSYHKDGMMAHHLVAMSAREDMEDMLDKLIQAGCDVNATTRSNDDTVLHLLIANCPMKIAFPAALRIMEYEPDLDIRNRNLRTPYDVAMAQGFYDLANVLDGSKTAEQAKDYFINQMGKTYGQKLIKAVLDDKEDEAIECVYTGADCNILNDHGCGAIHYLLSSYSHNPLNVLTAMMESNADVNLRDYEGDTVLNLTIKKTELRDSGEMYKIVEKLMGWGADPTCNDLDGNDAIALATKKNYIDILKLLRTKRKAMVTHKPKPRREERKKKDVTPREPPPKPRDRNYGNDTSVIRPKKDHPPPVMNNEDIPEDQASIIETVELGDDDELALILNDPDADLNVPNESGLYPIHIAVMRDDPTQRNQLVQRLINEGADINVRAIPSGNTPLHMAVARDQVGTVKLLLSHNPAYTVPNADGLTPKEIAENNGNLEIMQLLEDYKRSVDKNKNKSKGGVCVIL</sequence>
<dbReference type="InterPro" id="IPR051070">
    <property type="entry name" value="NF-kappa-B_inhibitor"/>
</dbReference>
<keyword evidence="2 3" id="KW-0040">ANK repeat</keyword>
<dbReference type="InterPro" id="IPR002110">
    <property type="entry name" value="Ankyrin_rpt"/>
</dbReference>
<dbReference type="GO" id="GO:0071356">
    <property type="term" value="P:cellular response to tumor necrosis factor"/>
    <property type="evidence" value="ECO:0007669"/>
    <property type="project" value="TreeGrafter"/>
</dbReference>
<feature type="domain" description="DUF8117" evidence="5">
    <location>
        <begin position="42"/>
        <end position="172"/>
    </location>
</feature>
<feature type="compositionally biased region" description="Basic and acidic residues" evidence="4">
    <location>
        <begin position="897"/>
        <end position="920"/>
    </location>
</feature>
<feature type="compositionally biased region" description="Polar residues" evidence="4">
    <location>
        <begin position="379"/>
        <end position="396"/>
    </location>
</feature>
<protein>
    <recommendedName>
        <fullName evidence="5">DUF8117 domain-containing protein</fullName>
    </recommendedName>
</protein>
<gene>
    <name evidence="6" type="ORF">FSP39_009846</name>
</gene>
<evidence type="ECO:0000256" key="3">
    <source>
        <dbReference type="PROSITE-ProRule" id="PRU00023"/>
    </source>
</evidence>
<feature type="region of interest" description="Disordered" evidence="4">
    <location>
        <begin position="887"/>
        <end position="942"/>
    </location>
</feature>
<evidence type="ECO:0000256" key="1">
    <source>
        <dbReference type="ARBA" id="ARBA00022737"/>
    </source>
</evidence>
<keyword evidence="7" id="KW-1185">Reference proteome</keyword>
<dbReference type="PANTHER" id="PTHR46680:SF3">
    <property type="entry name" value="NF-KAPPA-B INHIBITOR CACTUS"/>
    <property type="match status" value="1"/>
</dbReference>
<dbReference type="PROSITE" id="PS50297">
    <property type="entry name" value="ANK_REP_REGION"/>
    <property type="match status" value="2"/>
</dbReference>
<reference evidence="6" key="1">
    <citation type="submission" date="2019-08" db="EMBL/GenBank/DDBJ databases">
        <title>The improved chromosome-level genome for the pearl oyster Pinctada fucata martensii using PacBio sequencing and Hi-C.</title>
        <authorList>
            <person name="Zheng Z."/>
        </authorList>
    </citation>
    <scope>NUCLEOTIDE SEQUENCE</scope>
    <source>
        <strain evidence="6">ZZ-2019</strain>
        <tissue evidence="6">Adductor muscle</tissue>
    </source>
</reference>
<feature type="compositionally biased region" description="Basic and acidic residues" evidence="4">
    <location>
        <begin position="362"/>
        <end position="378"/>
    </location>
</feature>
<name>A0AA89BZB1_PINIB</name>
<dbReference type="AlphaFoldDB" id="A0AA89BZB1"/>
<dbReference type="EMBL" id="VSWD01000005">
    <property type="protein sequence ID" value="KAK3102240.1"/>
    <property type="molecule type" value="Genomic_DNA"/>
</dbReference>
<feature type="compositionally biased region" description="Basic residues" evidence="4">
    <location>
        <begin position="307"/>
        <end position="318"/>
    </location>
</feature>
<dbReference type="Proteomes" id="UP001186944">
    <property type="component" value="Unassembled WGS sequence"/>
</dbReference>
<dbReference type="GO" id="GO:0005829">
    <property type="term" value="C:cytosol"/>
    <property type="evidence" value="ECO:0007669"/>
    <property type="project" value="TreeGrafter"/>
</dbReference>
<organism evidence="6 7">
    <name type="scientific">Pinctada imbricata</name>
    <name type="common">Atlantic pearl-oyster</name>
    <name type="synonym">Pinctada martensii</name>
    <dbReference type="NCBI Taxonomy" id="66713"/>
    <lineage>
        <taxon>Eukaryota</taxon>
        <taxon>Metazoa</taxon>
        <taxon>Spiralia</taxon>
        <taxon>Lophotrochozoa</taxon>
        <taxon>Mollusca</taxon>
        <taxon>Bivalvia</taxon>
        <taxon>Autobranchia</taxon>
        <taxon>Pteriomorphia</taxon>
        <taxon>Pterioida</taxon>
        <taxon>Pterioidea</taxon>
        <taxon>Pteriidae</taxon>
        <taxon>Pinctada</taxon>
    </lineage>
</organism>
<feature type="compositionally biased region" description="Basic residues" evidence="4">
    <location>
        <begin position="887"/>
        <end position="896"/>
    </location>
</feature>
<evidence type="ECO:0000259" key="5">
    <source>
        <dbReference type="Pfam" id="PF26431"/>
    </source>
</evidence>
<dbReference type="InterPro" id="IPR058430">
    <property type="entry name" value="DUF8117"/>
</dbReference>
<comment type="caution">
    <text evidence="6">The sequence shown here is derived from an EMBL/GenBank/DDBJ whole genome shotgun (WGS) entry which is preliminary data.</text>
</comment>
<evidence type="ECO:0000313" key="7">
    <source>
        <dbReference type="Proteomes" id="UP001186944"/>
    </source>
</evidence>
<feature type="repeat" description="ANK" evidence="3">
    <location>
        <begin position="1017"/>
        <end position="1049"/>
    </location>
</feature>
<dbReference type="SUPFAM" id="SSF48403">
    <property type="entry name" value="Ankyrin repeat"/>
    <property type="match status" value="1"/>
</dbReference>
<keyword evidence="1" id="KW-0677">Repeat</keyword>
<dbReference type="InterPro" id="IPR036770">
    <property type="entry name" value="Ankyrin_rpt-contain_sf"/>
</dbReference>
<evidence type="ECO:0000256" key="4">
    <source>
        <dbReference type="SAM" id="MobiDB-lite"/>
    </source>
</evidence>
<feature type="repeat" description="ANK" evidence="3">
    <location>
        <begin position="979"/>
        <end position="1015"/>
    </location>
</feature>
<dbReference type="SMART" id="SM00248">
    <property type="entry name" value="ANK"/>
    <property type="match status" value="8"/>
</dbReference>
<feature type="compositionally biased region" description="Polar residues" evidence="4">
    <location>
        <begin position="329"/>
        <end position="346"/>
    </location>
</feature>
<dbReference type="GO" id="GO:0051059">
    <property type="term" value="F:NF-kappaB binding"/>
    <property type="evidence" value="ECO:0007669"/>
    <property type="project" value="TreeGrafter"/>
</dbReference>
<dbReference type="PROSITE" id="PS50088">
    <property type="entry name" value="ANK_REPEAT"/>
    <property type="match status" value="2"/>
</dbReference>
<dbReference type="Pfam" id="PF12796">
    <property type="entry name" value="Ank_2"/>
    <property type="match status" value="1"/>
</dbReference>
<evidence type="ECO:0000313" key="6">
    <source>
        <dbReference type="EMBL" id="KAK3102240.1"/>
    </source>
</evidence>
<dbReference type="Gene3D" id="1.25.40.20">
    <property type="entry name" value="Ankyrin repeat-containing domain"/>
    <property type="match status" value="3"/>
</dbReference>
<accession>A0AA89BZB1</accession>
<dbReference type="PANTHER" id="PTHR46680">
    <property type="entry name" value="NF-KAPPA-B INHIBITOR ALPHA"/>
    <property type="match status" value="1"/>
</dbReference>